<dbReference type="GO" id="GO:0061798">
    <property type="term" value="F:GTP 3',8'-cyclase activity"/>
    <property type="evidence" value="ECO:0007669"/>
    <property type="project" value="UniProtKB-UniRule"/>
</dbReference>
<dbReference type="InterPro" id="IPR050105">
    <property type="entry name" value="MoCo_biosynth_MoaA/MoaC"/>
</dbReference>
<keyword evidence="3 12" id="KW-0949">S-adenosyl-L-methionine</keyword>
<dbReference type="NCBIfam" id="NF001199">
    <property type="entry name" value="PRK00164.2-1"/>
    <property type="match status" value="1"/>
</dbReference>
<dbReference type="InterPro" id="IPR010505">
    <property type="entry name" value="MoaA_twitch"/>
</dbReference>
<dbReference type="GO" id="GO:1904047">
    <property type="term" value="F:S-adenosyl-L-methionine binding"/>
    <property type="evidence" value="ECO:0007669"/>
    <property type="project" value="UniProtKB-UniRule"/>
</dbReference>
<evidence type="ECO:0000256" key="7">
    <source>
        <dbReference type="ARBA" id="ARBA00023014"/>
    </source>
</evidence>
<feature type="binding site" evidence="12">
    <location>
        <position position="63"/>
    </location>
    <ligand>
        <name>GTP</name>
        <dbReference type="ChEBI" id="CHEBI:37565"/>
    </ligand>
</feature>
<dbReference type="PROSITE" id="PS51918">
    <property type="entry name" value="RADICAL_SAM"/>
    <property type="match status" value="1"/>
</dbReference>
<sequence length="319" mass="36301">MLKDRYGRRLRYLRVSVTDRCNFRCLYCSRDFSEWLPREDILSLEEIREVVAAAVSLGVERVRLTGGEPLVRRDFPHLVRMLSEIPGLRDLSLTTNGYRLAELARELKQAGLHRVNLSLDTLKAERFRELTGVDGLSRVLSGLEAALSVGLHPVKVNMVVMRGVNEDEILEMARLSLSEPLEVRFIEFMPVGPGVSWEEERFLPLAEIMERVRELGPLEEVPSQGGGPARVFRLPGARGRVGFIAAISRHFCDRCNRLRLTAEGRLRLCLFSEEEFDLRPYLGRGPEVLREALLEAVRRKPFGKELSGKRRRPMRAIGG</sequence>
<dbReference type="UniPathway" id="UPA00344"/>
<evidence type="ECO:0000259" key="13">
    <source>
        <dbReference type="PROSITE" id="PS51918"/>
    </source>
</evidence>
<feature type="binding site" evidence="12">
    <location>
        <position position="28"/>
    </location>
    <ligand>
        <name>[4Fe-4S] cluster</name>
        <dbReference type="ChEBI" id="CHEBI:49883"/>
        <label>1</label>
        <note>4Fe-4S-S-AdoMet</note>
    </ligand>
</feature>
<keyword evidence="15" id="KW-1185">Reference proteome</keyword>
<dbReference type="PANTHER" id="PTHR22960:SF0">
    <property type="entry name" value="MOLYBDENUM COFACTOR BIOSYNTHESIS PROTEIN 1"/>
    <property type="match status" value="1"/>
</dbReference>
<feature type="binding site" evidence="12">
    <location>
        <position position="189"/>
    </location>
    <ligand>
        <name>S-adenosyl-L-methionine</name>
        <dbReference type="ChEBI" id="CHEBI:59789"/>
    </ligand>
</feature>
<comment type="pathway">
    <text evidence="12">Cofactor biosynthesis; molybdopterin biosynthesis.</text>
</comment>
<evidence type="ECO:0000256" key="10">
    <source>
        <dbReference type="ARBA" id="ARBA00023239"/>
    </source>
</evidence>
<proteinExistence type="inferred from homology"/>
<dbReference type="AlphaFoldDB" id="A0A6H1WRJ6"/>
<accession>A0A6H1WRJ6</accession>
<dbReference type="PANTHER" id="PTHR22960">
    <property type="entry name" value="MOLYBDOPTERIN COFACTOR SYNTHESIS PROTEIN A"/>
    <property type="match status" value="1"/>
</dbReference>
<dbReference type="SMART" id="SM00729">
    <property type="entry name" value="Elp3"/>
    <property type="match status" value="1"/>
</dbReference>
<evidence type="ECO:0000313" key="14">
    <source>
        <dbReference type="EMBL" id="QJA05801.1"/>
    </source>
</evidence>
<comment type="subunit">
    <text evidence="12">Monomer and homodimer.</text>
</comment>
<dbReference type="InterPro" id="IPR058240">
    <property type="entry name" value="rSAM_sf"/>
</dbReference>
<feature type="binding site" evidence="12">
    <location>
        <position position="25"/>
    </location>
    <ligand>
        <name>[4Fe-4S] cluster</name>
        <dbReference type="ChEBI" id="CHEBI:49883"/>
        <label>1</label>
        <note>4Fe-4S-S-AdoMet</note>
    </ligand>
</feature>
<feature type="binding site" evidence="12">
    <location>
        <position position="118"/>
    </location>
    <ligand>
        <name>S-adenosyl-L-methionine</name>
        <dbReference type="ChEBI" id="CHEBI:59789"/>
    </ligand>
</feature>
<evidence type="ECO:0000256" key="1">
    <source>
        <dbReference type="ARBA" id="ARBA00012167"/>
    </source>
</evidence>
<dbReference type="SUPFAM" id="SSF102114">
    <property type="entry name" value="Radical SAM enzymes"/>
    <property type="match status" value="1"/>
</dbReference>
<gene>
    <name evidence="12 14" type="primary">moaA</name>
    <name evidence="14" type="ORF">FVE67_02845</name>
</gene>
<dbReference type="InterPro" id="IPR007197">
    <property type="entry name" value="rSAM"/>
</dbReference>
<dbReference type="GO" id="GO:0046872">
    <property type="term" value="F:metal ion binding"/>
    <property type="evidence" value="ECO:0007669"/>
    <property type="project" value="UniProtKB-KW"/>
</dbReference>
<dbReference type="PROSITE" id="PS01305">
    <property type="entry name" value="MOAA_NIFB_PQQE"/>
    <property type="match status" value="1"/>
</dbReference>
<dbReference type="Proteomes" id="UP000501253">
    <property type="component" value="Chromosome"/>
</dbReference>
<dbReference type="Pfam" id="PF04055">
    <property type="entry name" value="Radical_SAM"/>
    <property type="match status" value="1"/>
</dbReference>
<feature type="binding site" evidence="12">
    <location>
        <position position="14"/>
    </location>
    <ligand>
        <name>GTP</name>
        <dbReference type="ChEBI" id="CHEBI:37565"/>
    </ligand>
</feature>
<evidence type="ECO:0000256" key="3">
    <source>
        <dbReference type="ARBA" id="ARBA00022691"/>
    </source>
</evidence>
<keyword evidence="8 12" id="KW-0342">GTP-binding</keyword>
<feature type="binding site" evidence="12">
    <location>
        <position position="94"/>
    </location>
    <ligand>
        <name>GTP</name>
        <dbReference type="ChEBI" id="CHEBI:37565"/>
    </ligand>
</feature>
<protein>
    <recommendedName>
        <fullName evidence="1 12">GTP 3',8-cyclase</fullName>
        <ecNumber evidence="1 12">4.1.99.22</ecNumber>
    </recommendedName>
    <alternativeName>
        <fullName evidence="12">Molybdenum cofactor biosynthesis protein A</fullName>
    </alternativeName>
</protein>
<evidence type="ECO:0000256" key="9">
    <source>
        <dbReference type="ARBA" id="ARBA00023150"/>
    </source>
</evidence>
<keyword evidence="4 12" id="KW-0479">Metal-binding</keyword>
<feature type="binding site" evidence="12">
    <location>
        <position position="21"/>
    </location>
    <ligand>
        <name>[4Fe-4S] cluster</name>
        <dbReference type="ChEBI" id="CHEBI:49883"/>
        <label>1</label>
        <note>4Fe-4S-S-AdoMet</note>
    </ligand>
</feature>
<dbReference type="HAMAP" id="MF_01225_B">
    <property type="entry name" value="MoaA_B"/>
    <property type="match status" value="1"/>
</dbReference>
<evidence type="ECO:0000256" key="6">
    <source>
        <dbReference type="ARBA" id="ARBA00023004"/>
    </source>
</evidence>
<dbReference type="InterPro" id="IPR040064">
    <property type="entry name" value="MoaA-like"/>
</dbReference>
<dbReference type="GO" id="GO:0006777">
    <property type="term" value="P:Mo-molybdopterin cofactor biosynthetic process"/>
    <property type="evidence" value="ECO:0007669"/>
    <property type="project" value="UniProtKB-UniRule"/>
</dbReference>
<keyword evidence="7 12" id="KW-0411">Iron-sulfur</keyword>
<keyword evidence="5 12" id="KW-0547">Nucleotide-binding</keyword>
<dbReference type="SFLD" id="SFLDS00029">
    <property type="entry name" value="Radical_SAM"/>
    <property type="match status" value="1"/>
</dbReference>
<dbReference type="InterPro" id="IPR006638">
    <property type="entry name" value="Elp3/MiaA/NifB-like_rSAM"/>
</dbReference>
<feature type="domain" description="Radical SAM core" evidence="13">
    <location>
        <begin position="5"/>
        <end position="218"/>
    </location>
</feature>
<comment type="function">
    <text evidence="12">Catalyzes the cyclization of GTP to (8S)-3',8-cyclo-7,8-dihydroguanosine 5'-triphosphate.</text>
</comment>
<comment type="catalytic activity">
    <reaction evidence="11 12">
        <text>GTP + AH2 + S-adenosyl-L-methionine = (8S)-3',8-cyclo-7,8-dihydroguanosine 5'-triphosphate + 5'-deoxyadenosine + L-methionine + A + H(+)</text>
        <dbReference type="Rhea" id="RHEA:49576"/>
        <dbReference type="ChEBI" id="CHEBI:13193"/>
        <dbReference type="ChEBI" id="CHEBI:15378"/>
        <dbReference type="ChEBI" id="CHEBI:17319"/>
        <dbReference type="ChEBI" id="CHEBI:17499"/>
        <dbReference type="ChEBI" id="CHEBI:37565"/>
        <dbReference type="ChEBI" id="CHEBI:57844"/>
        <dbReference type="ChEBI" id="CHEBI:59789"/>
        <dbReference type="ChEBI" id="CHEBI:131766"/>
        <dbReference type="EC" id="4.1.99.22"/>
    </reaction>
</comment>
<organism evidence="14 15">
    <name type="scientific">Thermosulfurimonas marina</name>
    <dbReference type="NCBI Taxonomy" id="2047767"/>
    <lineage>
        <taxon>Bacteria</taxon>
        <taxon>Pseudomonadati</taxon>
        <taxon>Thermodesulfobacteriota</taxon>
        <taxon>Thermodesulfobacteria</taxon>
        <taxon>Thermodesulfobacteriales</taxon>
        <taxon>Thermodesulfobacteriaceae</taxon>
        <taxon>Thermosulfurimonas</taxon>
    </lineage>
</organism>
<dbReference type="CDD" id="cd01335">
    <property type="entry name" value="Radical_SAM"/>
    <property type="match status" value="1"/>
</dbReference>
<dbReference type="RefSeq" id="WP_168719160.1">
    <property type="nucleotide sequence ID" value="NZ_CP042909.1"/>
</dbReference>
<evidence type="ECO:0000256" key="11">
    <source>
        <dbReference type="ARBA" id="ARBA00048697"/>
    </source>
</evidence>
<dbReference type="SFLD" id="SFLDG01067">
    <property type="entry name" value="SPASM/twitch_domain_containing"/>
    <property type="match status" value="1"/>
</dbReference>
<reference evidence="14 15" key="1">
    <citation type="submission" date="2019-08" db="EMBL/GenBank/DDBJ databases">
        <title>Complete genome sequence of Thermosulfurimonas marina SU872T, an anaerobic thermophilic chemolithoautotrophic bacterium isolated from a shallow marine hydrothermal vent.</title>
        <authorList>
            <person name="Allioux M."/>
            <person name="Jebbar M."/>
            <person name="Slobodkina G."/>
            <person name="Slobodkin A."/>
            <person name="Moalic Y."/>
            <person name="Frolova A."/>
            <person name="Shao Z."/>
            <person name="Alain K."/>
        </authorList>
    </citation>
    <scope>NUCLEOTIDE SEQUENCE [LARGE SCALE GENOMIC DNA]</scope>
    <source>
        <strain evidence="14 15">SU872</strain>
    </source>
</reference>
<dbReference type="CDD" id="cd21117">
    <property type="entry name" value="Twitch_MoaA"/>
    <property type="match status" value="1"/>
</dbReference>
<dbReference type="Gene3D" id="3.20.20.70">
    <property type="entry name" value="Aldolase class I"/>
    <property type="match status" value="1"/>
</dbReference>
<feature type="binding site" evidence="12">
    <location>
        <position position="255"/>
    </location>
    <ligand>
        <name>[4Fe-4S] cluster</name>
        <dbReference type="ChEBI" id="CHEBI:49883"/>
        <label>2</label>
        <note>4Fe-4S-substrate</note>
    </ligand>
</feature>
<feature type="binding site" evidence="12">
    <location>
        <position position="252"/>
    </location>
    <ligand>
        <name>[4Fe-4S] cluster</name>
        <dbReference type="ChEBI" id="CHEBI:49883"/>
        <label>2</label>
        <note>4Fe-4S-substrate</note>
    </ligand>
</feature>
<keyword evidence="10 12" id="KW-0456">Lyase</keyword>
<evidence type="ECO:0000256" key="5">
    <source>
        <dbReference type="ARBA" id="ARBA00022741"/>
    </source>
</evidence>
<feature type="binding site" evidence="12">
    <location>
        <begin position="257"/>
        <end position="259"/>
    </location>
    <ligand>
        <name>GTP</name>
        <dbReference type="ChEBI" id="CHEBI:37565"/>
    </ligand>
</feature>
<comment type="cofactor">
    <cofactor evidence="12">
        <name>[4Fe-4S] cluster</name>
        <dbReference type="ChEBI" id="CHEBI:49883"/>
    </cofactor>
    <text evidence="12">Binds 2 [4Fe-4S] clusters. Binds 1 [4Fe-4S] cluster coordinated with 3 cysteines and an exchangeable S-adenosyl-L-methionine and 1 [4Fe-4S] cluster coordinated with 3 cysteines and the GTP-derived substrate.</text>
</comment>
<evidence type="ECO:0000256" key="4">
    <source>
        <dbReference type="ARBA" id="ARBA00022723"/>
    </source>
</evidence>
<evidence type="ECO:0000313" key="15">
    <source>
        <dbReference type="Proteomes" id="UP000501253"/>
    </source>
</evidence>
<keyword evidence="2 12" id="KW-0004">4Fe-4S</keyword>
<feature type="binding site" evidence="12">
    <location>
        <position position="27"/>
    </location>
    <ligand>
        <name>S-adenosyl-L-methionine</name>
        <dbReference type="ChEBI" id="CHEBI:59789"/>
    </ligand>
</feature>
<dbReference type="InterPro" id="IPR000385">
    <property type="entry name" value="MoaA_NifB_PqqE_Fe-S-bd_CS"/>
</dbReference>
<dbReference type="InterPro" id="IPR013785">
    <property type="entry name" value="Aldolase_TIM"/>
</dbReference>
<dbReference type="GO" id="GO:0051539">
    <property type="term" value="F:4 iron, 4 sulfur cluster binding"/>
    <property type="evidence" value="ECO:0007669"/>
    <property type="project" value="UniProtKB-UniRule"/>
</dbReference>
<dbReference type="KEGG" id="tmai:FVE67_02845"/>
<dbReference type="SFLD" id="SFLDG01386">
    <property type="entry name" value="main_SPASM_domain-containing"/>
    <property type="match status" value="1"/>
</dbReference>
<dbReference type="EC" id="4.1.99.22" evidence="1 12"/>
<keyword evidence="9 12" id="KW-0501">Molybdenum cofactor biosynthesis</keyword>
<feature type="binding site" evidence="12">
    <location>
        <position position="269"/>
    </location>
    <ligand>
        <name>[4Fe-4S] cluster</name>
        <dbReference type="ChEBI" id="CHEBI:49883"/>
        <label>2</label>
        <note>4Fe-4S-substrate</note>
    </ligand>
</feature>
<dbReference type="EMBL" id="CP042909">
    <property type="protein sequence ID" value="QJA05801.1"/>
    <property type="molecule type" value="Genomic_DNA"/>
</dbReference>
<evidence type="ECO:0000256" key="12">
    <source>
        <dbReference type="HAMAP-Rule" id="MF_01225"/>
    </source>
</evidence>
<name>A0A6H1WRJ6_9BACT</name>
<feature type="binding site" evidence="12">
    <location>
        <position position="155"/>
    </location>
    <ligand>
        <name>GTP</name>
        <dbReference type="ChEBI" id="CHEBI:37565"/>
    </ligand>
</feature>
<dbReference type="GO" id="GO:0061799">
    <property type="term" value="F:cyclic pyranopterin monophosphate synthase activity"/>
    <property type="evidence" value="ECO:0007669"/>
    <property type="project" value="TreeGrafter"/>
</dbReference>
<keyword evidence="6 12" id="KW-0408">Iron</keyword>
<evidence type="ECO:0000256" key="8">
    <source>
        <dbReference type="ARBA" id="ARBA00023134"/>
    </source>
</evidence>
<dbReference type="GO" id="GO:0005525">
    <property type="term" value="F:GTP binding"/>
    <property type="evidence" value="ECO:0007669"/>
    <property type="project" value="UniProtKB-UniRule"/>
</dbReference>
<dbReference type="InterPro" id="IPR013483">
    <property type="entry name" value="MoaA"/>
</dbReference>
<dbReference type="SFLD" id="SFLDG01383">
    <property type="entry name" value="cyclic_pyranopterin_phosphate"/>
    <property type="match status" value="1"/>
</dbReference>
<dbReference type="Pfam" id="PF06463">
    <property type="entry name" value="Mob_synth_C"/>
    <property type="match status" value="1"/>
</dbReference>
<evidence type="ECO:0000256" key="2">
    <source>
        <dbReference type="ARBA" id="ARBA00022485"/>
    </source>
</evidence>
<dbReference type="NCBIfam" id="TIGR02666">
    <property type="entry name" value="moaA"/>
    <property type="match status" value="1"/>
</dbReference>
<feature type="binding site" evidence="12">
    <location>
        <position position="67"/>
    </location>
    <ligand>
        <name>S-adenosyl-L-methionine</name>
        <dbReference type="ChEBI" id="CHEBI:59789"/>
    </ligand>
</feature>
<comment type="similarity">
    <text evidence="12">Belongs to the radical SAM superfamily. MoaA family.</text>
</comment>